<dbReference type="EMBL" id="JARBHB010000013">
    <property type="protein sequence ID" value="KAJ8869798.1"/>
    <property type="molecule type" value="Genomic_DNA"/>
</dbReference>
<dbReference type="Proteomes" id="UP001159363">
    <property type="component" value="Chromosome 12"/>
</dbReference>
<feature type="region of interest" description="Disordered" evidence="1">
    <location>
        <begin position="613"/>
        <end position="633"/>
    </location>
</feature>
<feature type="region of interest" description="Disordered" evidence="1">
    <location>
        <begin position="1"/>
        <end position="42"/>
    </location>
</feature>
<protein>
    <submittedName>
        <fullName evidence="2">Uncharacterized protein</fullName>
    </submittedName>
</protein>
<feature type="region of interest" description="Disordered" evidence="1">
    <location>
        <begin position="448"/>
        <end position="472"/>
    </location>
</feature>
<name>A0ABQ9GBL1_9NEOP</name>
<gene>
    <name evidence="2" type="ORF">PR048_028806</name>
</gene>
<evidence type="ECO:0000256" key="1">
    <source>
        <dbReference type="SAM" id="MobiDB-lite"/>
    </source>
</evidence>
<accession>A0ABQ9GBL1</accession>
<evidence type="ECO:0000313" key="3">
    <source>
        <dbReference type="Proteomes" id="UP001159363"/>
    </source>
</evidence>
<comment type="caution">
    <text evidence="2">The sequence shown here is derived from an EMBL/GenBank/DDBJ whole genome shotgun (WGS) entry which is preliminary data.</text>
</comment>
<organism evidence="2 3">
    <name type="scientific">Dryococelus australis</name>
    <dbReference type="NCBI Taxonomy" id="614101"/>
    <lineage>
        <taxon>Eukaryota</taxon>
        <taxon>Metazoa</taxon>
        <taxon>Ecdysozoa</taxon>
        <taxon>Arthropoda</taxon>
        <taxon>Hexapoda</taxon>
        <taxon>Insecta</taxon>
        <taxon>Pterygota</taxon>
        <taxon>Neoptera</taxon>
        <taxon>Polyneoptera</taxon>
        <taxon>Phasmatodea</taxon>
        <taxon>Verophasmatodea</taxon>
        <taxon>Anareolatae</taxon>
        <taxon>Phasmatidae</taxon>
        <taxon>Eurycanthinae</taxon>
        <taxon>Dryococelus</taxon>
    </lineage>
</organism>
<proteinExistence type="predicted"/>
<feature type="region of interest" description="Disordered" evidence="1">
    <location>
        <begin position="223"/>
        <end position="254"/>
    </location>
</feature>
<feature type="region of interest" description="Disordered" evidence="1">
    <location>
        <begin position="270"/>
        <end position="304"/>
    </location>
</feature>
<sequence>MEQRRNARTWETGEPRENPPTSRIVSHDSHIQNPVRDPAGNRIRPRRMLSNQYKKLSFFIQETDETRLVLKLSHNPRTDGSLLFSSFEIESREKKFPPRNSIDFNRQVKLAPTYCGVVCWCAAGLGCGRFWVRILVVMKRYRNEGAGKRDIPEKPHRTTSFGTISTCENPVTRSGIEPGSPWWEASALTVQQLWPQLACQSTLVVDGFSRSTAVVSDIDDVRRRQHSGTAAGMRNELEEKRPAKQRPLPTSVPLSWKSTTVSQRIMWVPDTGAGKKGRGKREIPEKTRRPTASSGAIPICENPVTRPGIEPGSPWWEASVLIAQPPLQHAQWPATPSLAPRAPCPTWRYDPGTSCGALCCVATGVNTFAVDNTDCRRRCGRARRSHGPRCSDPVHTSQYSRRNQLRMEAIDRRKPALARRAVLPLQGAHRGTSKAAEAIRTRGAVKAITPRTPPGARGVPWDYSPPKEANHFDSRRGRSRIFARGNRAGRCRWSADFLGYLQFPSPLHSGAAPYAPRFTNIGSQDLDYKSGLNLFNAGRSWEGFILQGRRSSPLPYMSPSRIVIATQSEAEYGTAPESKGGGKREILEKTHQSAASSGKISICENPGRGEKWRFPPGSGTGSPRWKASGLTITPPRPLTTGVRTYRGKRRFPFYLVKDDCKLGLAVLGTRPFVLREYTIDSKLYYKTVSHDFVIIGFSGLSPTMVANLKTYSRQKGYFKRASITRTCDGSREEPALCDWRVAPETLAYVQHHGSGSVSSAEPCLYCLYFTPLSHTTVRNHQTSCNVTAFIL</sequence>
<reference evidence="2 3" key="1">
    <citation type="submission" date="2023-02" db="EMBL/GenBank/DDBJ databases">
        <title>LHISI_Scaffold_Assembly.</title>
        <authorList>
            <person name="Stuart O.P."/>
            <person name="Cleave R."/>
            <person name="Magrath M.J.L."/>
            <person name="Mikheyev A.S."/>
        </authorList>
    </citation>
    <scope>NUCLEOTIDE SEQUENCE [LARGE SCALE GENOMIC DNA]</scope>
    <source>
        <strain evidence="2">Daus_M_001</strain>
        <tissue evidence="2">Leg muscle</tissue>
    </source>
</reference>
<evidence type="ECO:0000313" key="2">
    <source>
        <dbReference type="EMBL" id="KAJ8869798.1"/>
    </source>
</evidence>
<keyword evidence="3" id="KW-1185">Reference proteome</keyword>